<dbReference type="EMBL" id="CP141615">
    <property type="protein sequence ID" value="WRP16883.1"/>
    <property type="molecule type" value="Genomic_DNA"/>
</dbReference>
<gene>
    <name evidence="1" type="ORF">U7230_12440</name>
</gene>
<dbReference type="Proteomes" id="UP001332192">
    <property type="component" value="Chromosome"/>
</dbReference>
<keyword evidence="2" id="KW-1185">Reference proteome</keyword>
<protein>
    <submittedName>
        <fullName evidence="1">Uncharacterized protein</fullName>
    </submittedName>
</protein>
<organism evidence="1 2">
    <name type="scientific">Carboxydichorda subterranea</name>
    <dbReference type="NCBI Taxonomy" id="3109565"/>
    <lineage>
        <taxon>Bacteria</taxon>
        <taxon>Bacillati</taxon>
        <taxon>Bacillota</taxon>
        <taxon>Limnochordia</taxon>
        <taxon>Limnochordales</taxon>
        <taxon>Geochordaceae</taxon>
        <taxon>Carboxydichorda</taxon>
    </lineage>
</organism>
<evidence type="ECO:0000313" key="2">
    <source>
        <dbReference type="Proteomes" id="UP001332192"/>
    </source>
</evidence>
<accession>A0ABZ1BW50</accession>
<dbReference type="RefSeq" id="WP_324716155.1">
    <property type="nucleotide sequence ID" value="NZ_CP141615.1"/>
</dbReference>
<sequence length="289" mass="33080">MAWDWMKPALLDLSRQLTDRDLEFVIRATSSRRTDYDRIREIVRDKPDFLEVLLEDDRVFQKMASDDDVMLKVSPQLLFAVLLRRARRLLKQASFTMEPRPEGDVPVFDASKAAQLVEQPRVLDYLASMLASFVRTESRTFLVRHGAVYRRRVFNDMNVDDLLSAAELLDPPQRFPIYKRVADVSLFMVGIFPDHVSGRRSAGRSWWSAVARSQRFARDQQAYAEIGTEFYHRAAEDEAARQSGLADVMVTLGDHFMLAAKPLNLLARDLIPMRRFAWFGAGPASPASP</sequence>
<proteinExistence type="predicted"/>
<reference evidence="1 2" key="1">
    <citation type="journal article" date="2024" name="Front. Microbiol.">
        <title>Novel thermophilic genera Geochorda gen. nov. and Carboxydochorda gen. nov. from the deep terrestrial subsurface reveal the ecophysiological diversity in the class Limnochordia.</title>
        <authorList>
            <person name="Karnachuk O.V."/>
            <person name="Lukina A.P."/>
            <person name="Avakyan M.R."/>
            <person name="Kadnikov V.V."/>
            <person name="Begmatov S."/>
            <person name="Beletsky A.V."/>
            <person name="Vlasova K.G."/>
            <person name="Novikov A.A."/>
            <person name="Shcherbakova V.A."/>
            <person name="Mardanov A.V."/>
            <person name="Ravin N.V."/>
        </authorList>
    </citation>
    <scope>NUCLEOTIDE SEQUENCE [LARGE SCALE GENOMIC DNA]</scope>
    <source>
        <strain evidence="1 2">L945</strain>
    </source>
</reference>
<name>A0ABZ1BW50_9FIRM</name>
<evidence type="ECO:0000313" key="1">
    <source>
        <dbReference type="EMBL" id="WRP16883.1"/>
    </source>
</evidence>